<name>A0AAD4HKX3_9AGAM</name>
<evidence type="ECO:0008006" key="4">
    <source>
        <dbReference type="Google" id="ProtNLM"/>
    </source>
</evidence>
<dbReference type="Proteomes" id="UP001195769">
    <property type="component" value="Unassembled WGS sequence"/>
</dbReference>
<dbReference type="EMBL" id="JABBWK010000022">
    <property type="protein sequence ID" value="KAG1901455.1"/>
    <property type="molecule type" value="Genomic_DNA"/>
</dbReference>
<reference evidence="2" key="1">
    <citation type="journal article" date="2020" name="New Phytol.">
        <title>Comparative genomics reveals dynamic genome evolution in host specialist ectomycorrhizal fungi.</title>
        <authorList>
            <person name="Lofgren L.A."/>
            <person name="Nguyen N.H."/>
            <person name="Vilgalys R."/>
            <person name="Ruytinx J."/>
            <person name="Liao H.L."/>
            <person name="Branco S."/>
            <person name="Kuo A."/>
            <person name="LaButti K."/>
            <person name="Lipzen A."/>
            <person name="Andreopoulos W."/>
            <person name="Pangilinan J."/>
            <person name="Riley R."/>
            <person name="Hundley H."/>
            <person name="Na H."/>
            <person name="Barry K."/>
            <person name="Grigoriev I.V."/>
            <person name="Stajich J.E."/>
            <person name="Kennedy P.G."/>
        </authorList>
    </citation>
    <scope>NUCLEOTIDE SEQUENCE</scope>
    <source>
        <strain evidence="2">FC203</strain>
    </source>
</reference>
<gene>
    <name evidence="2" type="ORF">F5891DRAFT_1223172</name>
</gene>
<dbReference type="GeneID" id="64663757"/>
<evidence type="ECO:0000313" key="2">
    <source>
        <dbReference type="EMBL" id="KAG1901455.1"/>
    </source>
</evidence>
<feature type="region of interest" description="Disordered" evidence="1">
    <location>
        <begin position="319"/>
        <end position="350"/>
    </location>
</feature>
<dbReference type="AlphaFoldDB" id="A0AAD4HKX3"/>
<evidence type="ECO:0000256" key="1">
    <source>
        <dbReference type="SAM" id="MobiDB-lite"/>
    </source>
</evidence>
<proteinExistence type="predicted"/>
<organism evidence="2 3">
    <name type="scientific">Suillus fuscotomentosus</name>
    <dbReference type="NCBI Taxonomy" id="1912939"/>
    <lineage>
        <taxon>Eukaryota</taxon>
        <taxon>Fungi</taxon>
        <taxon>Dikarya</taxon>
        <taxon>Basidiomycota</taxon>
        <taxon>Agaricomycotina</taxon>
        <taxon>Agaricomycetes</taxon>
        <taxon>Agaricomycetidae</taxon>
        <taxon>Boletales</taxon>
        <taxon>Suillineae</taxon>
        <taxon>Suillaceae</taxon>
        <taxon>Suillus</taxon>
    </lineage>
</organism>
<dbReference type="RefSeq" id="XP_041227030.1">
    <property type="nucleotide sequence ID" value="XM_041369459.1"/>
</dbReference>
<keyword evidence="3" id="KW-1185">Reference proteome</keyword>
<comment type="caution">
    <text evidence="2">The sequence shown here is derived from an EMBL/GenBank/DDBJ whole genome shotgun (WGS) entry which is preliminary data.</text>
</comment>
<evidence type="ECO:0000313" key="3">
    <source>
        <dbReference type="Proteomes" id="UP001195769"/>
    </source>
</evidence>
<accession>A0AAD4HKX3</accession>
<protein>
    <recommendedName>
        <fullName evidence="4">Alpha-type protein kinase domain-containing protein</fullName>
    </recommendedName>
</protein>
<sequence>MYAANFTTEADQHYCEYAKCFSGPAGTVIAVTYIEHMDPQKQGKWLCEGCSRYQRLKTTTRWITDSLPVQHQLHSAYDGAVVHKRIAEAQRGKSNLPVRALGLVVQQHIASPQAGNSSTLPPGSIPGPRLADLLQTLSLQPGYQEAHKVYEEMWTSLAKLACSMSVPEVDIVESISHVPYRIGAKDLKVSVYLTLLPLFLKWSHGLAFSFEEARLRLANNFEEILPRPAGEDTNAISFHFIKTKCGKQQFHAGKGIEVHLLIPLEKFQEAEKRRERVEEGTESKVDKTTVGGLHRLVSSQSAIGSSSSNGTLIQNCTKQFQQTKHKLSSPSPPATPPQKLRTSNTATISPDAGELRRALQAQGNTISGKSLPDPFLLIVENVAVTLRPFTAVLRIVPRLSLSSLILDPNTSDIISTIAPTQATLFFNPQGKPKYGAFKAAQFSFLDKAILGPLSSNSTRICLKQCYYRNDKSKSIWASALMDHVQQFVIAELSTRSAPPFHIPDIRFVHVALASIEDAGITKTYLVEEYIDESMEGSFTKYISNDSPSPILNLDNKSSNIASLFADGNLTDAFALFEEKHACNEFCKFFQLERLVTTCANLQMAYNKPLPPPASPPHLGPDYLFAKADSDSDGSGYDDFGAQSMDLGTHEDLNDVNESYSRQEAYRYHSDLQIPYTGLAHLMMLHIELKSDRHKLLRANRWPG</sequence>